<dbReference type="InterPro" id="IPR007321">
    <property type="entry name" value="Transposase_28"/>
</dbReference>
<dbReference type="EMBL" id="AMZH03007626">
    <property type="protein sequence ID" value="RRT60836.1"/>
    <property type="molecule type" value="Genomic_DNA"/>
</dbReference>
<dbReference type="Proteomes" id="UP000287651">
    <property type="component" value="Unassembled WGS sequence"/>
</dbReference>
<keyword evidence="1" id="KW-0175">Coiled coil</keyword>
<gene>
    <name evidence="3" type="ORF">B296_00022858</name>
</gene>
<accession>A0A426ZA62</accession>
<feature type="domain" description="Transposase (putative) gypsy type" evidence="2">
    <location>
        <begin position="52"/>
        <end position="114"/>
    </location>
</feature>
<evidence type="ECO:0000259" key="2">
    <source>
        <dbReference type="Pfam" id="PF04195"/>
    </source>
</evidence>
<name>A0A426ZA62_ENSVE</name>
<protein>
    <recommendedName>
        <fullName evidence="2">Transposase (putative) gypsy type domain-containing protein</fullName>
    </recommendedName>
</protein>
<evidence type="ECO:0000313" key="3">
    <source>
        <dbReference type="EMBL" id="RRT60836.1"/>
    </source>
</evidence>
<evidence type="ECO:0000313" key="4">
    <source>
        <dbReference type="Proteomes" id="UP000287651"/>
    </source>
</evidence>
<dbReference type="Pfam" id="PF04195">
    <property type="entry name" value="Transposase_28"/>
    <property type="match status" value="1"/>
</dbReference>
<reference evidence="3 4" key="1">
    <citation type="journal article" date="2014" name="Agronomy (Basel)">
        <title>A Draft Genome Sequence for Ensete ventricosum, the Drought-Tolerant Tree Against Hunger.</title>
        <authorList>
            <person name="Harrison J."/>
            <person name="Moore K.A."/>
            <person name="Paszkiewicz K."/>
            <person name="Jones T."/>
            <person name="Grant M."/>
            <person name="Ambacheew D."/>
            <person name="Muzemil S."/>
            <person name="Studholme D.J."/>
        </authorList>
    </citation>
    <scope>NUCLEOTIDE SEQUENCE [LARGE SCALE GENOMIC DNA]</scope>
</reference>
<proteinExistence type="predicted"/>
<dbReference type="AlphaFoldDB" id="A0A426ZA62"/>
<feature type="coiled-coil region" evidence="1">
    <location>
        <begin position="149"/>
        <end position="183"/>
    </location>
</feature>
<comment type="caution">
    <text evidence="3">The sequence shown here is derived from an EMBL/GenBank/DDBJ whole genome shotgun (WGS) entry which is preliminary data.</text>
</comment>
<evidence type="ECO:0000256" key="1">
    <source>
        <dbReference type="SAM" id="Coils"/>
    </source>
</evidence>
<organism evidence="3 4">
    <name type="scientific">Ensete ventricosum</name>
    <name type="common">Abyssinian banana</name>
    <name type="synonym">Musa ensete</name>
    <dbReference type="NCBI Taxonomy" id="4639"/>
    <lineage>
        <taxon>Eukaryota</taxon>
        <taxon>Viridiplantae</taxon>
        <taxon>Streptophyta</taxon>
        <taxon>Embryophyta</taxon>
        <taxon>Tracheophyta</taxon>
        <taxon>Spermatophyta</taxon>
        <taxon>Magnoliopsida</taxon>
        <taxon>Liliopsida</taxon>
        <taxon>Zingiberales</taxon>
        <taxon>Musaceae</taxon>
        <taxon>Ensete</taxon>
    </lineage>
</organism>
<sequence>MRSFFNVDSTVITHWLVEVRKNYFIPPEYKLHVPLLGVRPYEAIPCDFSLSTDALEAGLRLSLHPVIEACLEQWRISHSHMASNSWRYLVAFLCECHVSGIRATKELFIACFRLIGDAGVSTVEKDPSSDMEARLRKRLRKASVGQELAAATELRAKELEAEIERMRIELESLKSQRMKFEQEVGLLRFSLDGLGMTELIWRGMFFC</sequence>